<sequence>MRTIIAEKLSMIEKSQGVKIIYACESGSRAWGFASPDSDFDVRFIYIRPLNDYLSIAERKDVIELPVNEVLDIGGWDLRKALQLFLKSNAPLYEWVQSPIHYIPSEELKTDLLKLSEKYFSGRAGCHHYISMAKNTFENDLQGEQVRIKKYFYALRPLLAAKWIVEKKQVPPMEFHILRTLITDTQWQASIDALLVQKQAADEKTMIPPVMPLQQWIADTIQYCNEKAAALPPLKNDTIELDTLFRKYIRNYDF</sequence>
<dbReference type="Pfam" id="PF10127">
    <property type="entry name" value="RlaP"/>
    <property type="match status" value="1"/>
</dbReference>
<dbReference type="PANTHER" id="PTHR34817">
    <property type="entry name" value="NUCLEOTIDYLTRANSFERASE"/>
    <property type="match status" value="1"/>
</dbReference>
<name>A0A3E1P5E7_9BACT</name>
<evidence type="ECO:0000313" key="1">
    <source>
        <dbReference type="EMBL" id="RFM35415.1"/>
    </source>
</evidence>
<evidence type="ECO:0000313" key="2">
    <source>
        <dbReference type="Proteomes" id="UP000261174"/>
    </source>
</evidence>
<dbReference type="EMBL" id="QTJV01000002">
    <property type="protein sequence ID" value="RFM35415.1"/>
    <property type="molecule type" value="Genomic_DNA"/>
</dbReference>
<accession>A0A3E1P5E7</accession>
<dbReference type="PANTHER" id="PTHR34817:SF2">
    <property type="entry name" value="NUCLEOTIDYLTRANSFERASE"/>
    <property type="match status" value="1"/>
</dbReference>
<reference evidence="1 2" key="1">
    <citation type="submission" date="2018-08" db="EMBL/GenBank/DDBJ databases">
        <title>Chitinophaga sp. K20C18050901, a novel bacterium isolated from forest soil.</title>
        <authorList>
            <person name="Wang C."/>
        </authorList>
    </citation>
    <scope>NUCLEOTIDE SEQUENCE [LARGE SCALE GENOMIC DNA]</scope>
    <source>
        <strain evidence="1 2">K20C18050901</strain>
    </source>
</reference>
<dbReference type="AlphaFoldDB" id="A0A3E1P5E7"/>
<organism evidence="1 2">
    <name type="scientific">Chitinophaga silvisoli</name>
    <dbReference type="NCBI Taxonomy" id="2291814"/>
    <lineage>
        <taxon>Bacteria</taxon>
        <taxon>Pseudomonadati</taxon>
        <taxon>Bacteroidota</taxon>
        <taxon>Chitinophagia</taxon>
        <taxon>Chitinophagales</taxon>
        <taxon>Chitinophagaceae</taxon>
        <taxon>Chitinophaga</taxon>
    </lineage>
</organism>
<proteinExistence type="predicted"/>
<comment type="caution">
    <text evidence="1">The sequence shown here is derived from an EMBL/GenBank/DDBJ whole genome shotgun (WGS) entry which is preliminary data.</text>
</comment>
<protein>
    <submittedName>
        <fullName evidence="1">Nucleotidyltransferase domain-containing protein</fullName>
    </submittedName>
</protein>
<gene>
    <name evidence="1" type="ORF">DXN04_08475</name>
</gene>
<keyword evidence="1" id="KW-0808">Transferase</keyword>
<keyword evidence="2" id="KW-1185">Reference proteome</keyword>
<dbReference type="OrthoDB" id="9796845at2"/>
<dbReference type="InterPro" id="IPR018775">
    <property type="entry name" value="RlaP"/>
</dbReference>
<dbReference type="RefSeq" id="WP_116852893.1">
    <property type="nucleotide sequence ID" value="NZ_QTJV01000002.1"/>
</dbReference>
<dbReference type="Proteomes" id="UP000261174">
    <property type="component" value="Unassembled WGS sequence"/>
</dbReference>
<dbReference type="GO" id="GO:0016740">
    <property type="term" value="F:transferase activity"/>
    <property type="evidence" value="ECO:0007669"/>
    <property type="project" value="UniProtKB-KW"/>
</dbReference>